<proteinExistence type="predicted"/>
<protein>
    <submittedName>
        <fullName evidence="2">3-oxoadipate enol-lactonase</fullName>
    </submittedName>
</protein>
<evidence type="ECO:0000259" key="1">
    <source>
        <dbReference type="Pfam" id="PF00561"/>
    </source>
</evidence>
<evidence type="ECO:0000313" key="3">
    <source>
        <dbReference type="Proteomes" id="UP000198418"/>
    </source>
</evidence>
<organism evidence="2 3">
    <name type="scientific">Rhodoblastus acidophilus</name>
    <name type="common">Rhodopseudomonas acidophila</name>
    <dbReference type="NCBI Taxonomy" id="1074"/>
    <lineage>
        <taxon>Bacteria</taxon>
        <taxon>Pseudomonadati</taxon>
        <taxon>Pseudomonadota</taxon>
        <taxon>Alphaproteobacteria</taxon>
        <taxon>Hyphomicrobiales</taxon>
        <taxon>Rhodoblastaceae</taxon>
        <taxon>Rhodoblastus</taxon>
    </lineage>
</organism>
<dbReference type="SUPFAM" id="SSF53474">
    <property type="entry name" value="alpha/beta-Hydrolases"/>
    <property type="match status" value="1"/>
</dbReference>
<dbReference type="InterPro" id="IPR000073">
    <property type="entry name" value="AB_hydrolase_1"/>
</dbReference>
<dbReference type="InterPro" id="IPR029058">
    <property type="entry name" value="AB_hydrolase_fold"/>
</dbReference>
<dbReference type="Pfam" id="PF00561">
    <property type="entry name" value="Abhydrolase_1"/>
    <property type="match status" value="1"/>
</dbReference>
<dbReference type="OrthoDB" id="9779853at2"/>
<gene>
    <name evidence="2" type="ORF">SAMN06265338_104286</name>
</gene>
<dbReference type="Gene3D" id="3.40.50.1820">
    <property type="entry name" value="alpha/beta hydrolase"/>
    <property type="match status" value="1"/>
</dbReference>
<dbReference type="EMBL" id="FYDG01000004">
    <property type="protein sequence ID" value="SNB72177.1"/>
    <property type="molecule type" value="Genomic_DNA"/>
</dbReference>
<dbReference type="RefSeq" id="WP_088520725.1">
    <property type="nucleotide sequence ID" value="NZ_FYDG01000004.1"/>
</dbReference>
<dbReference type="AlphaFoldDB" id="A0A212RIU5"/>
<dbReference type="PANTHER" id="PTHR43433">
    <property type="entry name" value="HYDROLASE, ALPHA/BETA FOLD FAMILY PROTEIN"/>
    <property type="match status" value="1"/>
</dbReference>
<reference evidence="3" key="1">
    <citation type="submission" date="2017-06" db="EMBL/GenBank/DDBJ databases">
        <authorList>
            <person name="Varghese N."/>
            <person name="Submissions S."/>
        </authorList>
    </citation>
    <scope>NUCLEOTIDE SEQUENCE [LARGE SCALE GENOMIC DNA]</scope>
    <source>
        <strain evidence="3">DSM 137</strain>
    </source>
</reference>
<dbReference type="Proteomes" id="UP000198418">
    <property type="component" value="Unassembled WGS sequence"/>
</dbReference>
<keyword evidence="3" id="KW-1185">Reference proteome</keyword>
<sequence length="260" mass="27160">MSRMQIGAREVNFQLSGPEDAPVLILAHPLGASLNVWEQVSADLRDRLQILAFDARGHGGSWKPQGPYSLDDLGGDLLRLLDALAIERAHFCGLSMGGLIGQWLLVHAPRKLNKLILANTAAHLPDAAAWDARIAAVAEAGVAALTPSILPRWLSAPFREAHPEVAAAIAAQLDGCDAGGYSGCCAALKDADFREILPVAAQAAEKDILVVVGEADGSTPPSMGEALAAACGARVARLEAAHLSCVEDAPGFAALLRDFL</sequence>
<feature type="domain" description="AB hydrolase-1" evidence="1">
    <location>
        <begin position="22"/>
        <end position="130"/>
    </location>
</feature>
<dbReference type="PRINTS" id="PR00111">
    <property type="entry name" value="ABHYDROLASE"/>
</dbReference>
<dbReference type="InterPro" id="IPR050471">
    <property type="entry name" value="AB_hydrolase"/>
</dbReference>
<dbReference type="PANTHER" id="PTHR43433:SF5">
    <property type="entry name" value="AB HYDROLASE-1 DOMAIN-CONTAINING PROTEIN"/>
    <property type="match status" value="1"/>
</dbReference>
<name>A0A212RIU5_RHOAC</name>
<accession>A0A212RIU5</accession>
<evidence type="ECO:0000313" key="2">
    <source>
        <dbReference type="EMBL" id="SNB72177.1"/>
    </source>
</evidence>